<dbReference type="AlphaFoldDB" id="A0A0C3HQ36"/>
<dbReference type="Proteomes" id="UP000054321">
    <property type="component" value="Unassembled WGS sequence"/>
</dbReference>
<dbReference type="SUPFAM" id="SSF57701">
    <property type="entry name" value="Zn2/Cys6 DNA-binding domain"/>
    <property type="match status" value="1"/>
</dbReference>
<dbReference type="GO" id="GO:0000981">
    <property type="term" value="F:DNA-binding transcription factor activity, RNA polymerase II-specific"/>
    <property type="evidence" value="ECO:0007669"/>
    <property type="project" value="InterPro"/>
</dbReference>
<evidence type="ECO:0000259" key="2">
    <source>
        <dbReference type="PROSITE" id="PS50048"/>
    </source>
</evidence>
<reference evidence="3 4" key="1">
    <citation type="submission" date="2014-04" db="EMBL/GenBank/DDBJ databases">
        <authorList>
            <consortium name="DOE Joint Genome Institute"/>
            <person name="Kuo A."/>
            <person name="Martino E."/>
            <person name="Perotto S."/>
            <person name="Kohler A."/>
            <person name="Nagy L.G."/>
            <person name="Floudas D."/>
            <person name="Copeland A."/>
            <person name="Barry K.W."/>
            <person name="Cichocki N."/>
            <person name="Veneault-Fourrey C."/>
            <person name="LaButti K."/>
            <person name="Lindquist E.A."/>
            <person name="Lipzen A."/>
            <person name="Lundell T."/>
            <person name="Morin E."/>
            <person name="Murat C."/>
            <person name="Sun H."/>
            <person name="Tunlid A."/>
            <person name="Henrissat B."/>
            <person name="Grigoriev I.V."/>
            <person name="Hibbett D.S."/>
            <person name="Martin F."/>
            <person name="Nordberg H.P."/>
            <person name="Cantor M.N."/>
            <person name="Hua S.X."/>
        </authorList>
    </citation>
    <scope>NUCLEOTIDE SEQUENCE [LARGE SCALE GENOMIC DNA]</scope>
    <source>
        <strain evidence="3 4">Zn</strain>
    </source>
</reference>
<gene>
    <name evidence="3" type="ORF">OIDMADRAFT_50923</name>
</gene>
<dbReference type="PROSITE" id="PS50048">
    <property type="entry name" value="ZN2_CY6_FUNGAL_2"/>
    <property type="match status" value="1"/>
</dbReference>
<dbReference type="Pfam" id="PF00172">
    <property type="entry name" value="Zn_clus"/>
    <property type="match status" value="1"/>
</dbReference>
<accession>A0A0C3HQ36</accession>
<name>A0A0C3HQ36_OIDMZ</name>
<dbReference type="GO" id="GO:0008270">
    <property type="term" value="F:zinc ion binding"/>
    <property type="evidence" value="ECO:0007669"/>
    <property type="project" value="InterPro"/>
</dbReference>
<dbReference type="PROSITE" id="PS00463">
    <property type="entry name" value="ZN2_CY6_FUNGAL_1"/>
    <property type="match status" value="1"/>
</dbReference>
<dbReference type="STRING" id="913774.A0A0C3HQ36"/>
<dbReference type="SMART" id="SM00066">
    <property type="entry name" value="GAL4"/>
    <property type="match status" value="1"/>
</dbReference>
<feature type="domain" description="Zn(2)-C6 fungal-type" evidence="2">
    <location>
        <begin position="10"/>
        <end position="39"/>
    </location>
</feature>
<dbReference type="InterPro" id="IPR001138">
    <property type="entry name" value="Zn2Cys6_DnaBD"/>
</dbReference>
<dbReference type="CDD" id="cd00067">
    <property type="entry name" value="GAL4"/>
    <property type="match status" value="1"/>
</dbReference>
<dbReference type="InterPro" id="IPR021858">
    <property type="entry name" value="Fun_TF"/>
</dbReference>
<dbReference type="EMBL" id="KN832872">
    <property type="protein sequence ID" value="KIN05100.1"/>
    <property type="molecule type" value="Genomic_DNA"/>
</dbReference>
<dbReference type="Pfam" id="PF11951">
    <property type="entry name" value="Fungal_trans_2"/>
    <property type="match status" value="1"/>
</dbReference>
<protein>
    <recommendedName>
        <fullName evidence="2">Zn(2)-C6 fungal-type domain-containing protein</fullName>
    </recommendedName>
</protein>
<dbReference type="HOGENOM" id="CLU_021599_2_0_1"/>
<dbReference type="PANTHER" id="PTHR38111:SF11">
    <property type="entry name" value="TRANSCRIPTION FACTOR DOMAIN-CONTAINING PROTEIN-RELATED"/>
    <property type="match status" value="1"/>
</dbReference>
<dbReference type="InterPro" id="IPR036864">
    <property type="entry name" value="Zn2-C6_fun-type_DNA-bd_sf"/>
</dbReference>
<keyword evidence="1" id="KW-0539">Nucleus</keyword>
<organism evidence="3 4">
    <name type="scientific">Oidiodendron maius (strain Zn)</name>
    <dbReference type="NCBI Taxonomy" id="913774"/>
    <lineage>
        <taxon>Eukaryota</taxon>
        <taxon>Fungi</taxon>
        <taxon>Dikarya</taxon>
        <taxon>Ascomycota</taxon>
        <taxon>Pezizomycotina</taxon>
        <taxon>Leotiomycetes</taxon>
        <taxon>Leotiomycetes incertae sedis</taxon>
        <taxon>Myxotrichaceae</taxon>
        <taxon>Oidiodendron</taxon>
    </lineage>
</organism>
<evidence type="ECO:0000313" key="3">
    <source>
        <dbReference type="EMBL" id="KIN05100.1"/>
    </source>
</evidence>
<dbReference type="InParanoid" id="A0A0C3HQ36"/>
<evidence type="ECO:0000256" key="1">
    <source>
        <dbReference type="ARBA" id="ARBA00023242"/>
    </source>
</evidence>
<evidence type="ECO:0000313" key="4">
    <source>
        <dbReference type="Proteomes" id="UP000054321"/>
    </source>
</evidence>
<dbReference type="OrthoDB" id="4491390at2759"/>
<reference evidence="4" key="2">
    <citation type="submission" date="2015-01" db="EMBL/GenBank/DDBJ databases">
        <title>Evolutionary Origins and Diversification of the Mycorrhizal Mutualists.</title>
        <authorList>
            <consortium name="DOE Joint Genome Institute"/>
            <consortium name="Mycorrhizal Genomics Consortium"/>
            <person name="Kohler A."/>
            <person name="Kuo A."/>
            <person name="Nagy L.G."/>
            <person name="Floudas D."/>
            <person name="Copeland A."/>
            <person name="Barry K.W."/>
            <person name="Cichocki N."/>
            <person name="Veneault-Fourrey C."/>
            <person name="LaButti K."/>
            <person name="Lindquist E.A."/>
            <person name="Lipzen A."/>
            <person name="Lundell T."/>
            <person name="Morin E."/>
            <person name="Murat C."/>
            <person name="Riley R."/>
            <person name="Ohm R."/>
            <person name="Sun H."/>
            <person name="Tunlid A."/>
            <person name="Henrissat B."/>
            <person name="Grigoriev I.V."/>
            <person name="Hibbett D.S."/>
            <person name="Martin F."/>
        </authorList>
    </citation>
    <scope>NUCLEOTIDE SEQUENCE [LARGE SCALE GENOMIC DNA]</scope>
    <source>
        <strain evidence="4">Zn</strain>
    </source>
</reference>
<sequence length="524" mass="58844">MVGVAAKSRSCDRCRSQKVRCGLQRPFCDRCLKAKSVCTGYERGLVFVNRSLANPSQSTVSVLSQLRQKQDPKISSGDTSIAQIHVFHSPSAERLQIFNAFTGLYLPQAGAHQLLSGSSAASWIQCLLNLSDRTDTATTSLTAMCLSHIALLNKNDILHRESTEMYNSALRELRLEIANPIARFREETLAAIVMLTTYEIFSGPGQVGSGWASHVLGSSQLLQLWGPSIGKSPISYHLFQRARTSCVFDALRRRQSTFLADPEWRNLAPKQASSDPYNKFWDLIVDLPSILELADQLSNEIPCKTTRPGGLRLYDSCWSLNNKLQDWHHKLISEIPGLVYWPVPSAVSNPADSIAYGRVFPLSLQFESLHVAQLLLSYWTALLLLYNSMYQICPIINNARSSRRANEIAIESHKMDKTNRTLNSWYIESNNTPLTAEWYAVPPPPVEEMVRLAKYICQSTEYCYGVDKGTLGPQLTVFSIWAAKQAFLSQPGYERELAWCSEIKNMRAAHYQFDIPIIEIAGIR</sequence>
<dbReference type="PANTHER" id="PTHR38111">
    <property type="entry name" value="ZN(2)-C6 FUNGAL-TYPE DOMAIN-CONTAINING PROTEIN-RELATED"/>
    <property type="match status" value="1"/>
</dbReference>
<dbReference type="InterPro" id="IPR053178">
    <property type="entry name" value="Osmoadaptation_assoc"/>
</dbReference>
<proteinExistence type="predicted"/>
<dbReference type="Gene3D" id="4.10.240.10">
    <property type="entry name" value="Zn(2)-C6 fungal-type DNA-binding domain"/>
    <property type="match status" value="1"/>
</dbReference>
<keyword evidence="4" id="KW-1185">Reference proteome</keyword>